<comment type="caution">
    <text evidence="2">The sequence shown here is derived from an EMBL/GenBank/DDBJ whole genome shotgun (WGS) entry which is preliminary data.</text>
</comment>
<dbReference type="Proteomes" id="UP001580346">
    <property type="component" value="Unassembled WGS sequence"/>
</dbReference>
<dbReference type="InterPro" id="IPR024399">
    <property type="entry name" value="DUF2628"/>
</dbReference>
<dbReference type="EMBL" id="JBHHMI010000006">
    <property type="protein sequence ID" value="MFB5267004.1"/>
    <property type="molecule type" value="Genomic_DNA"/>
</dbReference>
<sequence length="148" mass="17576">MNERQQFVTDENLRVFTMKNYFVDSRHKKVHWNWAAFFLTSFWLFYRKMYLLGFVYSIFTILVQYLIPSSWAVFIINWTVSILFGMFGNAMYLKYAEKKISRICETYADDSARIPEFYDQGGTNLRAAILIPLGIGIIHYVIFQVFLA</sequence>
<feature type="transmembrane region" description="Helical" evidence="1">
    <location>
        <begin position="127"/>
        <end position="147"/>
    </location>
</feature>
<keyword evidence="1" id="KW-0812">Transmembrane</keyword>
<keyword evidence="3" id="KW-1185">Reference proteome</keyword>
<accession>A0ABV5ASZ5</accession>
<name>A0ABV5ASZ5_9BACL</name>
<proteinExistence type="predicted"/>
<feature type="transmembrane region" description="Helical" evidence="1">
    <location>
        <begin position="73"/>
        <end position="93"/>
    </location>
</feature>
<keyword evidence="1" id="KW-1133">Transmembrane helix</keyword>
<keyword evidence="1" id="KW-0472">Membrane</keyword>
<feature type="transmembrane region" description="Helical" evidence="1">
    <location>
        <begin position="49"/>
        <end position="67"/>
    </location>
</feature>
<dbReference type="Pfam" id="PF10947">
    <property type="entry name" value="DUF2628"/>
    <property type="match status" value="1"/>
</dbReference>
<evidence type="ECO:0000313" key="2">
    <source>
        <dbReference type="EMBL" id="MFB5267004.1"/>
    </source>
</evidence>
<reference evidence="2 3" key="1">
    <citation type="submission" date="2024-09" db="EMBL/GenBank/DDBJ databases">
        <title>Paenibacillus zeirhizospherea sp. nov., isolated from surface of the maize (Zea mays) roots in a horticulture field, Hungary.</title>
        <authorList>
            <person name="Marton D."/>
            <person name="Farkas M."/>
            <person name="Bedics A."/>
            <person name="Toth E."/>
            <person name="Tancsics A."/>
            <person name="Boka K."/>
            <person name="Maroti G."/>
            <person name="Kriszt B."/>
            <person name="Cserhati M."/>
        </authorList>
    </citation>
    <scope>NUCLEOTIDE SEQUENCE [LARGE SCALE GENOMIC DNA]</scope>
    <source>
        <strain evidence="2 3">KCTC 33519</strain>
    </source>
</reference>
<dbReference type="RefSeq" id="WP_375354967.1">
    <property type="nucleotide sequence ID" value="NZ_JBHHMI010000006.1"/>
</dbReference>
<protein>
    <submittedName>
        <fullName evidence="2">DUF2628 domain-containing protein</fullName>
    </submittedName>
</protein>
<gene>
    <name evidence="2" type="ORF">ACE41H_09425</name>
</gene>
<evidence type="ECO:0000256" key="1">
    <source>
        <dbReference type="SAM" id="Phobius"/>
    </source>
</evidence>
<evidence type="ECO:0000313" key="3">
    <source>
        <dbReference type="Proteomes" id="UP001580346"/>
    </source>
</evidence>
<organism evidence="2 3">
    <name type="scientific">Paenibacillus enshidis</name>
    <dbReference type="NCBI Taxonomy" id="1458439"/>
    <lineage>
        <taxon>Bacteria</taxon>
        <taxon>Bacillati</taxon>
        <taxon>Bacillota</taxon>
        <taxon>Bacilli</taxon>
        <taxon>Bacillales</taxon>
        <taxon>Paenibacillaceae</taxon>
        <taxon>Paenibacillus</taxon>
    </lineage>
</organism>